<gene>
    <name evidence="1" type="ORF">OESDEN_17483</name>
</gene>
<reference evidence="1 2" key="1">
    <citation type="submission" date="2014-03" db="EMBL/GenBank/DDBJ databases">
        <title>Draft genome of the hookworm Oesophagostomum dentatum.</title>
        <authorList>
            <person name="Mitreva M."/>
        </authorList>
    </citation>
    <scope>NUCLEOTIDE SEQUENCE [LARGE SCALE GENOMIC DNA]</scope>
    <source>
        <strain evidence="1 2">OD-Hann</strain>
    </source>
</reference>
<sequence>MCFSCRNFRALVCCFPEVCQDFKMLSPYNKFLVGISQRFLTAAESVGNTDISWSFAETALNAYSSLYFVLNEA</sequence>
<keyword evidence="2" id="KW-1185">Reference proteome</keyword>
<evidence type="ECO:0000313" key="2">
    <source>
        <dbReference type="Proteomes" id="UP000053660"/>
    </source>
</evidence>
<accession>A0A0B1SGZ2</accession>
<protein>
    <submittedName>
        <fullName evidence="1">Uncharacterized protein</fullName>
    </submittedName>
</protein>
<organism evidence="1 2">
    <name type="scientific">Oesophagostomum dentatum</name>
    <name type="common">Nodular worm</name>
    <dbReference type="NCBI Taxonomy" id="61180"/>
    <lineage>
        <taxon>Eukaryota</taxon>
        <taxon>Metazoa</taxon>
        <taxon>Ecdysozoa</taxon>
        <taxon>Nematoda</taxon>
        <taxon>Chromadorea</taxon>
        <taxon>Rhabditida</taxon>
        <taxon>Rhabditina</taxon>
        <taxon>Rhabditomorpha</taxon>
        <taxon>Strongyloidea</taxon>
        <taxon>Strongylidae</taxon>
        <taxon>Oesophagostomum</taxon>
    </lineage>
</organism>
<dbReference type="Proteomes" id="UP000053660">
    <property type="component" value="Unassembled WGS sequence"/>
</dbReference>
<dbReference type="EMBL" id="KN576908">
    <property type="protein sequence ID" value="KHJ82822.1"/>
    <property type="molecule type" value="Genomic_DNA"/>
</dbReference>
<dbReference type="OrthoDB" id="265717at2759"/>
<dbReference type="AlphaFoldDB" id="A0A0B1SGZ2"/>
<evidence type="ECO:0000313" key="1">
    <source>
        <dbReference type="EMBL" id="KHJ82822.1"/>
    </source>
</evidence>
<name>A0A0B1SGZ2_OESDE</name>
<proteinExistence type="predicted"/>